<proteinExistence type="predicted"/>
<name>A0ABN7X9N1_GIGMA</name>
<feature type="non-terminal residue" evidence="1">
    <location>
        <position position="61"/>
    </location>
</feature>
<keyword evidence="2" id="KW-1185">Reference proteome</keyword>
<gene>
    <name evidence="1" type="ORF">GMARGA_LOCUS40541</name>
</gene>
<dbReference type="Proteomes" id="UP000789901">
    <property type="component" value="Unassembled WGS sequence"/>
</dbReference>
<organism evidence="1 2">
    <name type="scientific">Gigaspora margarita</name>
    <dbReference type="NCBI Taxonomy" id="4874"/>
    <lineage>
        <taxon>Eukaryota</taxon>
        <taxon>Fungi</taxon>
        <taxon>Fungi incertae sedis</taxon>
        <taxon>Mucoromycota</taxon>
        <taxon>Glomeromycotina</taxon>
        <taxon>Glomeromycetes</taxon>
        <taxon>Diversisporales</taxon>
        <taxon>Gigasporaceae</taxon>
        <taxon>Gigaspora</taxon>
    </lineage>
</organism>
<reference evidence="1 2" key="1">
    <citation type="submission" date="2021-06" db="EMBL/GenBank/DDBJ databases">
        <authorList>
            <person name="Kallberg Y."/>
            <person name="Tangrot J."/>
            <person name="Rosling A."/>
        </authorList>
    </citation>
    <scope>NUCLEOTIDE SEQUENCE [LARGE SCALE GENOMIC DNA]</scope>
    <source>
        <strain evidence="1 2">120-4 pot B 10/14</strain>
    </source>
</reference>
<feature type="non-terminal residue" evidence="1">
    <location>
        <position position="1"/>
    </location>
</feature>
<evidence type="ECO:0000313" key="2">
    <source>
        <dbReference type="Proteomes" id="UP000789901"/>
    </source>
</evidence>
<evidence type="ECO:0000313" key="1">
    <source>
        <dbReference type="EMBL" id="CAG8851061.1"/>
    </source>
</evidence>
<accession>A0ABN7X9N1</accession>
<protein>
    <submittedName>
        <fullName evidence="1">19157_t:CDS:1</fullName>
    </submittedName>
</protein>
<dbReference type="EMBL" id="CAJVQB010104076">
    <property type="protein sequence ID" value="CAG8851061.1"/>
    <property type="molecule type" value="Genomic_DNA"/>
</dbReference>
<sequence>WKKEYEPIQSINEEWYSSVEVDFNIVELDALIKDAPIKKATGPSQISYEMLKHIGPKVKQL</sequence>
<comment type="caution">
    <text evidence="1">The sequence shown here is derived from an EMBL/GenBank/DDBJ whole genome shotgun (WGS) entry which is preliminary data.</text>
</comment>